<comment type="caution">
    <text evidence="1">The sequence shown here is derived from an EMBL/GenBank/DDBJ whole genome shotgun (WGS) entry which is preliminary data.</text>
</comment>
<gene>
    <name evidence="1" type="ORF">ACFOMH_17950</name>
</gene>
<dbReference type="Proteomes" id="UP001595721">
    <property type="component" value="Unassembled WGS sequence"/>
</dbReference>
<organism evidence="1 2">
    <name type="scientific">Paracoccus mangrovi</name>
    <dbReference type="NCBI Taxonomy" id="1715645"/>
    <lineage>
        <taxon>Bacteria</taxon>
        <taxon>Pseudomonadati</taxon>
        <taxon>Pseudomonadota</taxon>
        <taxon>Alphaproteobacteria</taxon>
        <taxon>Rhodobacterales</taxon>
        <taxon>Paracoccaceae</taxon>
        <taxon>Paracoccus</taxon>
    </lineage>
</organism>
<accession>A0ABV7RA73</accession>
<dbReference type="Gene3D" id="3.90.70.10">
    <property type="entry name" value="Cysteine proteinases"/>
    <property type="match status" value="1"/>
</dbReference>
<proteinExistence type="predicted"/>
<sequence>MERIKQLGEEDCGIACVAMLIQRYAACPAASSYDAARAVLFGAREVGLTKTKDIRRALAAFGIQAGRRRQPFTAGSKNDLGLEFDAIVGTKPRKDESWHWMVWDAQRQVLIDPMNDGPNRRHVTHYIRIG</sequence>
<dbReference type="RefSeq" id="WP_377746194.1">
    <property type="nucleotide sequence ID" value="NZ_JBHRXJ010000018.1"/>
</dbReference>
<reference evidence="2" key="1">
    <citation type="journal article" date="2019" name="Int. J. Syst. Evol. Microbiol.">
        <title>The Global Catalogue of Microorganisms (GCM) 10K type strain sequencing project: providing services to taxonomists for standard genome sequencing and annotation.</title>
        <authorList>
            <consortium name="The Broad Institute Genomics Platform"/>
            <consortium name="The Broad Institute Genome Sequencing Center for Infectious Disease"/>
            <person name="Wu L."/>
            <person name="Ma J."/>
        </authorList>
    </citation>
    <scope>NUCLEOTIDE SEQUENCE [LARGE SCALE GENOMIC DNA]</scope>
    <source>
        <strain evidence="2">KCTC 42899</strain>
    </source>
</reference>
<keyword evidence="2" id="KW-1185">Reference proteome</keyword>
<dbReference type="EMBL" id="JBHRXJ010000018">
    <property type="protein sequence ID" value="MFC3530057.1"/>
    <property type="molecule type" value="Genomic_DNA"/>
</dbReference>
<evidence type="ECO:0000313" key="1">
    <source>
        <dbReference type="EMBL" id="MFC3530057.1"/>
    </source>
</evidence>
<protein>
    <recommendedName>
        <fullName evidence="3">Peptidase C39 domain-containing protein</fullName>
    </recommendedName>
</protein>
<evidence type="ECO:0000313" key="2">
    <source>
        <dbReference type="Proteomes" id="UP001595721"/>
    </source>
</evidence>
<evidence type="ECO:0008006" key="3">
    <source>
        <dbReference type="Google" id="ProtNLM"/>
    </source>
</evidence>
<name>A0ABV7RA73_9RHOB</name>